<reference evidence="2" key="1">
    <citation type="submission" date="2022-11" db="EMBL/GenBank/DDBJ databases">
        <title>Centuries of genome instability and evolution in soft-shell clam transmissible cancer (bioRxiv).</title>
        <authorList>
            <person name="Hart S.F.M."/>
            <person name="Yonemitsu M.A."/>
            <person name="Giersch R.M."/>
            <person name="Beal B.F."/>
            <person name="Arriagada G."/>
            <person name="Davis B.W."/>
            <person name="Ostrander E.A."/>
            <person name="Goff S.P."/>
            <person name="Metzger M.J."/>
        </authorList>
    </citation>
    <scope>NUCLEOTIDE SEQUENCE</scope>
    <source>
        <strain evidence="2">MELC-2E11</strain>
        <tissue evidence="2">Siphon/mantle</tissue>
    </source>
</reference>
<name>A0ABY7EFU9_MYAAR</name>
<evidence type="ECO:0000313" key="2">
    <source>
        <dbReference type="EMBL" id="WAR07959.1"/>
    </source>
</evidence>
<evidence type="ECO:0000256" key="1">
    <source>
        <dbReference type="SAM" id="MobiDB-lite"/>
    </source>
</evidence>
<evidence type="ECO:0008006" key="4">
    <source>
        <dbReference type="Google" id="ProtNLM"/>
    </source>
</evidence>
<dbReference type="InterPro" id="IPR035983">
    <property type="entry name" value="Hect_E3_ubiquitin_ligase"/>
</dbReference>
<gene>
    <name evidence="2" type="ORF">MAR_017917</name>
</gene>
<dbReference type="PROSITE" id="PS50143">
    <property type="entry name" value="BIR_REPEAT_2"/>
    <property type="match status" value="1"/>
</dbReference>
<organism evidence="2 3">
    <name type="scientific">Mya arenaria</name>
    <name type="common">Soft-shell clam</name>
    <dbReference type="NCBI Taxonomy" id="6604"/>
    <lineage>
        <taxon>Eukaryota</taxon>
        <taxon>Metazoa</taxon>
        <taxon>Spiralia</taxon>
        <taxon>Lophotrochozoa</taxon>
        <taxon>Mollusca</taxon>
        <taxon>Bivalvia</taxon>
        <taxon>Autobranchia</taxon>
        <taxon>Heteroconchia</taxon>
        <taxon>Euheterodonta</taxon>
        <taxon>Imparidentia</taxon>
        <taxon>Neoheterodontei</taxon>
        <taxon>Myida</taxon>
        <taxon>Myoidea</taxon>
        <taxon>Myidae</taxon>
        <taxon>Mya</taxon>
    </lineage>
</organism>
<dbReference type="SMART" id="SM00238">
    <property type="entry name" value="BIR"/>
    <property type="match status" value="1"/>
</dbReference>
<accession>A0ABY7EFU9</accession>
<dbReference type="Pfam" id="PF00653">
    <property type="entry name" value="BIR"/>
    <property type="match status" value="1"/>
</dbReference>
<dbReference type="SUPFAM" id="SSF57924">
    <property type="entry name" value="Inhibitor of apoptosis (IAP) repeat"/>
    <property type="match status" value="1"/>
</dbReference>
<proteinExistence type="predicted"/>
<dbReference type="Gene3D" id="3.90.1750.10">
    <property type="entry name" value="Hect, E3 ligase catalytic domains"/>
    <property type="match status" value="1"/>
</dbReference>
<dbReference type="EMBL" id="CP111017">
    <property type="protein sequence ID" value="WAR07959.1"/>
    <property type="molecule type" value="Genomic_DNA"/>
</dbReference>
<dbReference type="InterPro" id="IPR001370">
    <property type="entry name" value="BIR_rpt"/>
</dbReference>
<dbReference type="Gene3D" id="1.10.1170.10">
    <property type="entry name" value="Inhibitor Of Apoptosis Protein (2mihbC-IAP-1), Chain A"/>
    <property type="match status" value="1"/>
</dbReference>
<dbReference type="Gene3D" id="3.30.2410.10">
    <property type="entry name" value="Hect, E3 ligase catalytic domain"/>
    <property type="match status" value="1"/>
</dbReference>
<dbReference type="SUPFAM" id="SSF56204">
    <property type="entry name" value="Hect, E3 ligase catalytic domain"/>
    <property type="match status" value="1"/>
</dbReference>
<feature type="region of interest" description="Disordered" evidence="1">
    <location>
        <begin position="150"/>
        <end position="170"/>
    </location>
</feature>
<protein>
    <recommendedName>
        <fullName evidence="4">HECT domain-containing protein</fullName>
    </recommendedName>
</protein>
<dbReference type="Proteomes" id="UP001164746">
    <property type="component" value="Chromosome 6"/>
</dbReference>
<sequence>MDCGFPRDFHRYGLDLVRCFSCGLELRSLNADDDPLSEHIKNCSSTCAFLNELAGVNQIREAINAAIPPEPAEGVMIRFRLPGGTTLTRRFSPTMSMDQDNQSGDLFDDMQILEQQNDELTGPDHRPTSVSCLPPVPRSIPLHRLERDHGHALDSPSATDPPPASANGENSPFVLIQVRRSSLISDLLAHFENDDERHVHVEVIGEQAVDNMGVFRDVLTDFWTDVIGRYFEGDVEAVPVVSPSVTENMWRAIGNVFVRGFLQAGYLPLQFSVASIARSLFGDVSLEMLMQSWLATLGGYKRKLMTRMLAGGFTHDDKDDLVDVFDRYHVKEMPNAGNVRRLAQRCASVMCVEQALYPLTIMRLERLRSSFDSIESLTNTLRSLRPDGRKIAAMITAEIANPQQKRVVQFLRQFIKSAYDQLLRNFLRFCSGSDVVNFSNIYINFVHLRGLARRVVAHTCSVTLDLPTSYNSYNEFSNELQQQLNSDFWEMDFA</sequence>
<evidence type="ECO:0000313" key="3">
    <source>
        <dbReference type="Proteomes" id="UP001164746"/>
    </source>
</evidence>
<keyword evidence="3" id="KW-1185">Reference proteome</keyword>